<accession>A0ABR1G9U8</accession>
<name>A0ABR1G9U8_AURAN</name>
<comment type="caution">
    <text evidence="3">The sequence shown here is derived from an EMBL/GenBank/DDBJ whole genome shotgun (WGS) entry which is preliminary data.</text>
</comment>
<evidence type="ECO:0000313" key="4">
    <source>
        <dbReference type="Proteomes" id="UP001363151"/>
    </source>
</evidence>
<keyword evidence="4" id="KW-1185">Reference proteome</keyword>
<feature type="signal peptide" evidence="2">
    <location>
        <begin position="1"/>
        <end position="18"/>
    </location>
</feature>
<proteinExistence type="predicted"/>
<dbReference type="Proteomes" id="UP001363151">
    <property type="component" value="Unassembled WGS sequence"/>
</dbReference>
<keyword evidence="3" id="KW-0808">Transferase</keyword>
<keyword evidence="3" id="KW-0489">Methyltransferase</keyword>
<evidence type="ECO:0000256" key="1">
    <source>
        <dbReference type="SAM" id="MobiDB-lite"/>
    </source>
</evidence>
<evidence type="ECO:0000256" key="2">
    <source>
        <dbReference type="SAM" id="SignalP"/>
    </source>
</evidence>
<keyword evidence="2" id="KW-0732">Signal</keyword>
<dbReference type="EMBL" id="JBBJCI010000038">
    <property type="protein sequence ID" value="KAK7250041.1"/>
    <property type="molecule type" value="Genomic_DNA"/>
</dbReference>
<dbReference type="GO" id="GO:0008168">
    <property type="term" value="F:methyltransferase activity"/>
    <property type="evidence" value="ECO:0007669"/>
    <property type="project" value="UniProtKB-KW"/>
</dbReference>
<evidence type="ECO:0000313" key="3">
    <source>
        <dbReference type="EMBL" id="KAK7250041.1"/>
    </source>
</evidence>
<reference evidence="3 4" key="1">
    <citation type="submission" date="2024-03" db="EMBL/GenBank/DDBJ databases">
        <title>Aureococcus anophagefferens CCMP1851 and Kratosvirus quantuckense: Draft genome of a second virus-susceptible host strain in the model system.</title>
        <authorList>
            <person name="Chase E."/>
            <person name="Truchon A.R."/>
            <person name="Schepens W."/>
            <person name="Wilhelm S.W."/>
        </authorList>
    </citation>
    <scope>NUCLEOTIDE SEQUENCE [LARGE SCALE GENOMIC DNA]</scope>
    <source>
        <strain evidence="3 4">CCMP1851</strain>
    </source>
</reference>
<feature type="region of interest" description="Disordered" evidence="1">
    <location>
        <begin position="91"/>
        <end position="111"/>
    </location>
</feature>
<sequence length="352" mass="37801">MVVAKPQLAFLFAVSAFAVEQPLLLCSPGGRDGFGSQYFHHMAVFGACAAHGDCCYVHSSFQTLAHGADPRRAEAFTGLRSGDACRHLLSSPRRDETLPPDPEGASIGCSNGRLRREGATAGWRLSTIEWPRPAPKYSLWTFLHNATTRGALRRLYDAAPKVGFPAPPDCAVRIHARRGDHVVAGGAAGHKETNATLLCVVDAALRRAPGATVCVYSEGRPEDFGPALATHPRVHWRLGGDPLHTFHELVTAPTLFVAAKSTFSAAAAVLNEGELLYAPLKAYAVHQAKQEHYNPLAACFGLACACVADAERRSWSRAASECCADPRPAYARGPRGLPGQLGLSDFRFRLLN</sequence>
<organism evidence="3 4">
    <name type="scientific">Aureococcus anophagefferens</name>
    <name type="common">Harmful bloom alga</name>
    <dbReference type="NCBI Taxonomy" id="44056"/>
    <lineage>
        <taxon>Eukaryota</taxon>
        <taxon>Sar</taxon>
        <taxon>Stramenopiles</taxon>
        <taxon>Ochrophyta</taxon>
        <taxon>Pelagophyceae</taxon>
        <taxon>Pelagomonadales</taxon>
        <taxon>Pelagomonadaceae</taxon>
        <taxon>Aureococcus</taxon>
    </lineage>
</organism>
<dbReference type="GO" id="GO:0032259">
    <property type="term" value="P:methylation"/>
    <property type="evidence" value="ECO:0007669"/>
    <property type="project" value="UniProtKB-KW"/>
</dbReference>
<feature type="chain" id="PRO_5045318702" evidence="2">
    <location>
        <begin position="19"/>
        <end position="352"/>
    </location>
</feature>
<gene>
    <name evidence="3" type="ORF">SO694_00006126</name>
</gene>
<protein>
    <submittedName>
        <fullName evidence="3">Histone methyltransferase</fullName>
    </submittedName>
</protein>